<dbReference type="InterPro" id="IPR015421">
    <property type="entry name" value="PyrdxlP-dep_Trfase_major"/>
</dbReference>
<accession>A0ABP9DG74</accession>
<dbReference type="Proteomes" id="UP001500298">
    <property type="component" value="Unassembled WGS sequence"/>
</dbReference>
<dbReference type="EMBL" id="BAABJX010000043">
    <property type="protein sequence ID" value="GAA4841850.1"/>
    <property type="molecule type" value="Genomic_DNA"/>
</dbReference>
<dbReference type="SUPFAM" id="SSF55729">
    <property type="entry name" value="Acyl-CoA N-acyltransferases (Nat)"/>
    <property type="match status" value="1"/>
</dbReference>
<dbReference type="RefSeq" id="WP_345372930.1">
    <property type="nucleotide sequence ID" value="NZ_BAABJX010000043.1"/>
</dbReference>
<evidence type="ECO:0000256" key="1">
    <source>
        <dbReference type="ARBA" id="ARBA00001933"/>
    </source>
</evidence>
<dbReference type="SUPFAM" id="SSF53383">
    <property type="entry name" value="PLP-dependent transferases"/>
    <property type="match status" value="1"/>
</dbReference>
<dbReference type="InterPro" id="IPR038740">
    <property type="entry name" value="BioF2-like_GNAT_dom"/>
</dbReference>
<dbReference type="Gene3D" id="3.90.1150.10">
    <property type="entry name" value="Aspartate Aminotransferase, domain 1"/>
    <property type="match status" value="1"/>
</dbReference>
<feature type="domain" description="BioF2-like acetyltransferase" evidence="4">
    <location>
        <begin position="639"/>
        <end position="780"/>
    </location>
</feature>
<dbReference type="PANTHER" id="PTHR13693">
    <property type="entry name" value="CLASS II AMINOTRANSFERASE/8-AMINO-7-OXONONANOATE SYNTHASE"/>
    <property type="match status" value="1"/>
</dbReference>
<dbReference type="Gene3D" id="3.40.640.10">
    <property type="entry name" value="Type I PLP-dependent aspartate aminotransferase-like (Major domain)"/>
    <property type="match status" value="1"/>
</dbReference>
<comment type="caution">
    <text evidence="5">The sequence shown here is derived from an EMBL/GenBank/DDBJ whole genome shotgun (WGS) entry which is preliminary data.</text>
</comment>
<comment type="cofactor">
    <cofactor evidence="1">
        <name>pyridoxal 5'-phosphate</name>
        <dbReference type="ChEBI" id="CHEBI:597326"/>
    </cofactor>
</comment>
<dbReference type="PROSITE" id="PS00599">
    <property type="entry name" value="AA_TRANSFER_CLASS_2"/>
    <property type="match status" value="1"/>
</dbReference>
<dbReference type="InterPro" id="IPR015422">
    <property type="entry name" value="PyrdxlP-dep_Trfase_small"/>
</dbReference>
<dbReference type="InterPro" id="IPR050087">
    <property type="entry name" value="AON_synthase_class-II"/>
</dbReference>
<keyword evidence="3" id="KW-0808">Transferase</keyword>
<sequence length="817" mass="93588">MAKIRHNNIIDTVDEVLSVASEKGVVHLYAEDNALNGRHLTFQGKETLHFGTCGYLGIEQHPAVKAASIAAIERFGTQFPMSKTYVSNPLYTELEALIQKMYGAPVVISKNCTLSHLATIPVVVRNNDLVILDHQVHSSVQEVTKKLLSAGVHVEMIRHNNLEMLEHYIKKYRNKYRKIWYMADGVYSMYGDFAPIKEMIALAEKYEQLYLYVDDAHGMSWAGPHGTGYVMQEMDGVLYRKMILTATMGKGFGSCGGLTLFPDQEWHRKVKMFGGPLTFSVQLEPAILGASVASAKIHLSEEIIQLQQQLQANIAHFNELVTQTTLPLIAENNSPIGYIGTGVMAMSNTLIKRLIDDGIYVNLAAFPAVPASRTGVRITMSNHVTEEDITTLVEKLDFHYHEAMEEVGQTKEKILKNFKLKAPKDKPEAEKIVSPVQEETFKVNVYTTIEQVDANVWDHFLGHRGMYNWEGLRFLEASFTQNEKPEDCWDFRYYVITDRDQKPVLITFAVIALYKEDMFLDASISRKMEEKRQVDPYYFTSKSIIMGSLFTEGDHLYLDRSTDQWKEALSLLMETLNQEQEQVEAKNILLRDFAESDVELQEYMIEQGYVKVDMPASCVVEDLSWQTEEGFMDTLTKRGKRHFKQEIKRYEDLFEVEVKEFLSEEELNRGIELFKNVKAKNTAINSFDFPDKVFNQMNVDPNWEFILLRLKEGVSDERQFVAVCFCHKNTFSKTYSFMLIGMDYDYVYEYGVYRQALYQTVRRANELGFEKANFGISAAIEKKKVGAKPYPKVAFMNAQDNYMLEAMSATMLVNKEG</sequence>
<evidence type="ECO:0000313" key="5">
    <source>
        <dbReference type="EMBL" id="GAA4841850.1"/>
    </source>
</evidence>
<proteinExistence type="predicted"/>
<comment type="pathway">
    <text evidence="2">Lipid metabolism.</text>
</comment>
<evidence type="ECO:0000313" key="6">
    <source>
        <dbReference type="Proteomes" id="UP001500298"/>
    </source>
</evidence>
<evidence type="ECO:0000259" key="4">
    <source>
        <dbReference type="Pfam" id="PF13480"/>
    </source>
</evidence>
<reference evidence="6" key="1">
    <citation type="journal article" date="2019" name="Int. J. Syst. Evol. Microbiol.">
        <title>The Global Catalogue of Microorganisms (GCM) 10K type strain sequencing project: providing services to taxonomists for standard genome sequencing and annotation.</title>
        <authorList>
            <consortium name="The Broad Institute Genomics Platform"/>
            <consortium name="The Broad Institute Genome Sequencing Center for Infectious Disease"/>
            <person name="Wu L."/>
            <person name="Ma J."/>
        </authorList>
    </citation>
    <scope>NUCLEOTIDE SEQUENCE [LARGE SCALE GENOMIC DNA]</scope>
    <source>
        <strain evidence="6">JCM 18326</strain>
    </source>
</reference>
<dbReference type="InterPro" id="IPR016181">
    <property type="entry name" value="Acyl_CoA_acyltransferase"/>
</dbReference>
<dbReference type="InterPro" id="IPR001917">
    <property type="entry name" value="Aminotrans_II_pyridoxalP_BS"/>
</dbReference>
<dbReference type="InterPro" id="IPR015424">
    <property type="entry name" value="PyrdxlP-dep_Trfase"/>
</dbReference>
<keyword evidence="6" id="KW-1185">Reference proteome</keyword>
<protein>
    <recommendedName>
        <fullName evidence="4">BioF2-like acetyltransferase domain-containing protein</fullName>
    </recommendedName>
</protein>
<evidence type="ECO:0000256" key="2">
    <source>
        <dbReference type="ARBA" id="ARBA00005189"/>
    </source>
</evidence>
<dbReference type="Pfam" id="PF13480">
    <property type="entry name" value="Acetyltransf_6"/>
    <property type="match status" value="1"/>
</dbReference>
<evidence type="ECO:0000256" key="3">
    <source>
        <dbReference type="ARBA" id="ARBA00022679"/>
    </source>
</evidence>
<name>A0ABP9DG74_9BACT</name>
<gene>
    <name evidence="5" type="ORF">GCM10023331_28550</name>
</gene>
<organism evidence="5 6">
    <name type="scientific">Algivirga pacifica</name>
    <dbReference type="NCBI Taxonomy" id="1162670"/>
    <lineage>
        <taxon>Bacteria</taxon>
        <taxon>Pseudomonadati</taxon>
        <taxon>Bacteroidota</taxon>
        <taxon>Cytophagia</taxon>
        <taxon>Cytophagales</taxon>
        <taxon>Flammeovirgaceae</taxon>
        <taxon>Algivirga</taxon>
    </lineage>
</organism>